<accession>A0A8T1U012</accession>
<name>A0A8T1U012_9STRA</name>
<sequence>MRSSGNSRRPEQLHATSTMRVCIEAVPVIKEPPNEHVELWLRGSRVLRRRVKTRTGGMVASELRLCSGVIPRSGGVSGIRWRSAEG</sequence>
<comment type="caution">
    <text evidence="1">The sequence shown here is derived from an EMBL/GenBank/DDBJ whole genome shotgun (WGS) entry which is preliminary data.</text>
</comment>
<dbReference type="AlphaFoldDB" id="A0A8T1U012"/>
<dbReference type="EMBL" id="JAENGZ010001111">
    <property type="protein sequence ID" value="KAG6950585.1"/>
    <property type="molecule type" value="Genomic_DNA"/>
</dbReference>
<gene>
    <name evidence="1" type="ORF">JG687_00014160</name>
</gene>
<dbReference type="OrthoDB" id="10483054at2759"/>
<organism evidence="1 2">
    <name type="scientific">Phytophthora cactorum</name>
    <dbReference type="NCBI Taxonomy" id="29920"/>
    <lineage>
        <taxon>Eukaryota</taxon>
        <taxon>Sar</taxon>
        <taxon>Stramenopiles</taxon>
        <taxon>Oomycota</taxon>
        <taxon>Peronosporomycetes</taxon>
        <taxon>Peronosporales</taxon>
        <taxon>Peronosporaceae</taxon>
        <taxon>Phytophthora</taxon>
    </lineage>
</organism>
<protein>
    <submittedName>
        <fullName evidence="1">Uncharacterized protein</fullName>
    </submittedName>
</protein>
<reference evidence="1" key="1">
    <citation type="submission" date="2021-01" db="EMBL/GenBank/DDBJ databases">
        <title>Phytophthora aleatoria, a newly-described species from Pinus radiata is distinct from Phytophthora cactorum isolates based on comparative genomics.</title>
        <authorList>
            <person name="Mcdougal R."/>
            <person name="Panda P."/>
            <person name="Williams N."/>
            <person name="Studholme D.J."/>
        </authorList>
    </citation>
    <scope>NUCLEOTIDE SEQUENCE</scope>
    <source>
        <strain evidence="1">NZFS 3830</strain>
    </source>
</reference>
<evidence type="ECO:0000313" key="2">
    <source>
        <dbReference type="Proteomes" id="UP000688947"/>
    </source>
</evidence>
<dbReference type="Proteomes" id="UP000688947">
    <property type="component" value="Unassembled WGS sequence"/>
</dbReference>
<evidence type="ECO:0000313" key="1">
    <source>
        <dbReference type="EMBL" id="KAG6950585.1"/>
    </source>
</evidence>
<proteinExistence type="predicted"/>